<organism evidence="2 3">
    <name type="scientific">Streptomyces luteireticuli</name>
    <dbReference type="NCBI Taxonomy" id="173858"/>
    <lineage>
        <taxon>Bacteria</taxon>
        <taxon>Bacillati</taxon>
        <taxon>Actinomycetota</taxon>
        <taxon>Actinomycetes</taxon>
        <taxon>Kitasatosporales</taxon>
        <taxon>Streptomycetaceae</taxon>
        <taxon>Streptomyces</taxon>
    </lineage>
</organism>
<reference evidence="3" key="1">
    <citation type="journal article" date="2019" name="Int. J. Syst. Evol. Microbiol.">
        <title>The Global Catalogue of Microorganisms (GCM) 10K type strain sequencing project: providing services to taxonomists for standard genome sequencing and annotation.</title>
        <authorList>
            <consortium name="The Broad Institute Genomics Platform"/>
            <consortium name="The Broad Institute Genome Sequencing Center for Infectious Disease"/>
            <person name="Wu L."/>
            <person name="Ma J."/>
        </authorList>
    </citation>
    <scope>NUCLEOTIDE SEQUENCE [LARGE SCALE GENOMIC DNA]</scope>
    <source>
        <strain evidence="3">JCM 4788</strain>
    </source>
</reference>
<keyword evidence="1" id="KW-0812">Transmembrane</keyword>
<accession>A0ABP3J054</accession>
<proteinExistence type="predicted"/>
<keyword evidence="1" id="KW-0472">Membrane</keyword>
<sequence>MIYVLSIGFVLLGLVSLLAAVTGRRGLVCDRRRGYEVPAAVAADPELTRKANALVASWCARAAMLSVPPLVPLGFAMRADEQQPLSLTALLALAGYGFLIVVMGRYPFERIKRMGDGS</sequence>
<name>A0ABP3J054_9ACTN</name>
<protein>
    <recommendedName>
        <fullName evidence="4">DUF3784 domain-containing protein</fullName>
    </recommendedName>
</protein>
<dbReference type="Proteomes" id="UP001500879">
    <property type="component" value="Unassembled WGS sequence"/>
</dbReference>
<gene>
    <name evidence="2" type="ORF">GCM10010357_66510</name>
</gene>
<evidence type="ECO:0008006" key="4">
    <source>
        <dbReference type="Google" id="ProtNLM"/>
    </source>
</evidence>
<keyword evidence="3" id="KW-1185">Reference proteome</keyword>
<evidence type="ECO:0000313" key="2">
    <source>
        <dbReference type="EMBL" id="GAA0435762.1"/>
    </source>
</evidence>
<evidence type="ECO:0000313" key="3">
    <source>
        <dbReference type="Proteomes" id="UP001500879"/>
    </source>
</evidence>
<feature type="transmembrane region" description="Helical" evidence="1">
    <location>
        <begin position="85"/>
        <end position="104"/>
    </location>
</feature>
<dbReference type="RefSeq" id="WP_344032370.1">
    <property type="nucleotide sequence ID" value="NZ_BAAABX010000085.1"/>
</dbReference>
<comment type="caution">
    <text evidence="2">The sequence shown here is derived from an EMBL/GenBank/DDBJ whole genome shotgun (WGS) entry which is preliminary data.</text>
</comment>
<keyword evidence="1" id="KW-1133">Transmembrane helix</keyword>
<dbReference type="EMBL" id="BAAABX010000085">
    <property type="protein sequence ID" value="GAA0435762.1"/>
    <property type="molecule type" value="Genomic_DNA"/>
</dbReference>
<evidence type="ECO:0000256" key="1">
    <source>
        <dbReference type="SAM" id="Phobius"/>
    </source>
</evidence>